<proteinExistence type="predicted"/>
<dbReference type="EMBL" id="JAGGLJ010000011">
    <property type="protein sequence ID" value="MBP2025682.1"/>
    <property type="molecule type" value="Genomic_DNA"/>
</dbReference>
<sequence>MIDFFKKFKIRKYKSIYDRILDLESKKLLDENSLIDFYSDKEYKAGTFEYDYLRNKDIVKNKKTFDLNNGIDLFMKRDPSSIIVMTEYFEKNRALESIHGFESYLLSQDIFDEQRLLGLSILLMRDTNSIEAVKFGILLTRYYQLKNAPAAVEIIKNLSIHPEFTYYGLEVLKVLDNYEKLYNEIVSNTFSYGKKIGELIK</sequence>
<organism evidence="1 2">
    <name type="scientific">Peptoniphilus stercorisuis</name>
    <dbReference type="NCBI Taxonomy" id="1436965"/>
    <lineage>
        <taxon>Bacteria</taxon>
        <taxon>Bacillati</taxon>
        <taxon>Bacillota</taxon>
        <taxon>Tissierellia</taxon>
        <taxon>Tissierellales</taxon>
        <taxon>Peptoniphilaceae</taxon>
        <taxon>Peptoniphilus</taxon>
    </lineage>
</organism>
<evidence type="ECO:0000313" key="1">
    <source>
        <dbReference type="EMBL" id="MBP2025682.1"/>
    </source>
</evidence>
<comment type="caution">
    <text evidence="1">The sequence shown here is derived from an EMBL/GenBank/DDBJ whole genome shotgun (WGS) entry which is preliminary data.</text>
</comment>
<evidence type="ECO:0000313" key="2">
    <source>
        <dbReference type="Proteomes" id="UP001519306"/>
    </source>
</evidence>
<dbReference type="Proteomes" id="UP001519306">
    <property type="component" value="Unassembled WGS sequence"/>
</dbReference>
<reference evidence="1 2" key="1">
    <citation type="submission" date="2021-03" db="EMBL/GenBank/DDBJ databases">
        <title>Genomic Encyclopedia of Type Strains, Phase IV (KMG-IV): sequencing the most valuable type-strain genomes for metagenomic binning, comparative biology and taxonomic classification.</title>
        <authorList>
            <person name="Goeker M."/>
        </authorList>
    </citation>
    <scope>NUCLEOTIDE SEQUENCE [LARGE SCALE GENOMIC DNA]</scope>
    <source>
        <strain evidence="1 2">DSM 27563</strain>
    </source>
</reference>
<gene>
    <name evidence="1" type="ORF">J2Z71_001226</name>
</gene>
<dbReference type="RefSeq" id="WP_210061000.1">
    <property type="nucleotide sequence ID" value="NZ_JAGGLJ010000011.1"/>
</dbReference>
<keyword evidence="2" id="KW-1185">Reference proteome</keyword>
<accession>A0ABS4KD44</accession>
<name>A0ABS4KD44_9FIRM</name>
<protein>
    <submittedName>
        <fullName evidence="1">Uncharacterized protein</fullName>
    </submittedName>
</protein>